<evidence type="ECO:0000256" key="8">
    <source>
        <dbReference type="SAM" id="MobiDB-lite"/>
    </source>
</evidence>
<proteinExistence type="inferred from homology"/>
<feature type="transmembrane region" description="Helical" evidence="9">
    <location>
        <begin position="486"/>
        <end position="510"/>
    </location>
</feature>
<evidence type="ECO:0000256" key="6">
    <source>
        <dbReference type="ARBA" id="ARBA00022989"/>
    </source>
</evidence>
<keyword evidence="7 9" id="KW-0472">Membrane</keyword>
<gene>
    <name evidence="11" type="primary">emrB</name>
    <name evidence="11" type="ORF">PARHAE_00620</name>
</gene>
<organism evidence="11 12">
    <name type="scientific">Paracoccus haematequi</name>
    <dbReference type="NCBI Taxonomy" id="2491866"/>
    <lineage>
        <taxon>Bacteria</taxon>
        <taxon>Pseudomonadati</taxon>
        <taxon>Pseudomonadota</taxon>
        <taxon>Alphaproteobacteria</taxon>
        <taxon>Rhodobacterales</taxon>
        <taxon>Paracoccaceae</taxon>
        <taxon>Paracoccus</taxon>
    </lineage>
</organism>
<name>A0A447IJ25_9RHOB</name>
<dbReference type="Gene3D" id="1.20.1720.10">
    <property type="entry name" value="Multidrug resistance protein D"/>
    <property type="match status" value="1"/>
</dbReference>
<dbReference type="PANTHER" id="PTHR42718">
    <property type="entry name" value="MAJOR FACILITATOR SUPERFAMILY MULTIDRUG TRANSPORTER MFSC"/>
    <property type="match status" value="1"/>
</dbReference>
<evidence type="ECO:0000259" key="10">
    <source>
        <dbReference type="PROSITE" id="PS50850"/>
    </source>
</evidence>
<dbReference type="PANTHER" id="PTHR42718:SF9">
    <property type="entry name" value="MAJOR FACILITATOR SUPERFAMILY MULTIDRUG TRANSPORTER MFSC"/>
    <property type="match status" value="1"/>
</dbReference>
<dbReference type="GO" id="GO:0005886">
    <property type="term" value="C:plasma membrane"/>
    <property type="evidence" value="ECO:0007669"/>
    <property type="project" value="UniProtKB-SubCell"/>
</dbReference>
<feature type="transmembrane region" description="Helical" evidence="9">
    <location>
        <begin position="21"/>
        <end position="41"/>
    </location>
</feature>
<feature type="transmembrane region" description="Helical" evidence="9">
    <location>
        <begin position="319"/>
        <end position="337"/>
    </location>
</feature>
<sequence>MAAPAAPADQAAAPELTPRRVAAFFIMVFGMFMAILDIQIVSASLPEIQAGLGASSDEISWVQTSYLIAEVVMIPLSGFLGRMMSTRYLFAISAAGFTAASFLCATSSSINEMILWRGVQGFLGGGMIPSVFAAAFTIFPPAKRNVVSPMIGLVATLAPTVGPTVGGYLSHALSWHWLFLVNVPAGIAVTLGVLALVDFDKPEWSLWGKFDWTGLVALAAFLGAMEFVLEEGPGNDWFQDEAVAILFVVMVLGGIVTFWRAFTRDEPLVDFSAFANTNFAVGSVFSFVMGIGLYGMTYLYPLYLSAIRGYDSLMIGETVFVSGLAMFVSAPLAGILASRMDLRLMLLCGFVGFGISSWMLTGMTADWDFQELFWPQVLRGLSLMICMVPINNLALGTLPPAKMKGASGLYNLMRNLGGAVGLAMINTVLTDRRALHTARLDESVTWANPQALSQLEMMQRNLASHGLPVDGALAQMAGRVAQQATIMSFIDVFTLLTMLFVGLAVMALAMKPPRPRGGGRRRALRGLSPDRPFIRSALPLPGGRHPALGPAIRGAASRPGARVAHGTRPRSAAIGRISRQSGPSHSPAGCRRDQPDETQRPVMATAKVAASTR</sequence>
<feature type="domain" description="Major facilitator superfamily (MFS) profile" evidence="10">
    <location>
        <begin position="23"/>
        <end position="515"/>
    </location>
</feature>
<evidence type="ECO:0000256" key="7">
    <source>
        <dbReference type="ARBA" id="ARBA00023136"/>
    </source>
</evidence>
<dbReference type="AlphaFoldDB" id="A0A447IJ25"/>
<evidence type="ECO:0000256" key="2">
    <source>
        <dbReference type="ARBA" id="ARBA00008537"/>
    </source>
</evidence>
<feature type="transmembrane region" description="Helical" evidence="9">
    <location>
        <begin position="122"/>
        <end position="139"/>
    </location>
</feature>
<accession>A0A447IJ25</accession>
<feature type="transmembrane region" description="Helical" evidence="9">
    <location>
        <begin position="88"/>
        <end position="110"/>
    </location>
</feature>
<dbReference type="Gene3D" id="1.20.1250.20">
    <property type="entry name" value="MFS general substrate transporter like domains"/>
    <property type="match status" value="1"/>
</dbReference>
<dbReference type="EMBL" id="UZWE01000021">
    <property type="protein sequence ID" value="VDS07444.1"/>
    <property type="molecule type" value="Genomic_DNA"/>
</dbReference>
<keyword evidence="6 9" id="KW-1133">Transmembrane helix</keyword>
<protein>
    <submittedName>
        <fullName evidence="11">Multidrug export protein EmrB</fullName>
    </submittedName>
</protein>
<feature type="transmembrane region" description="Helical" evidence="9">
    <location>
        <begin position="241"/>
        <end position="262"/>
    </location>
</feature>
<dbReference type="InterPro" id="IPR004638">
    <property type="entry name" value="EmrB-like"/>
</dbReference>
<dbReference type="GO" id="GO:0022857">
    <property type="term" value="F:transmembrane transporter activity"/>
    <property type="evidence" value="ECO:0007669"/>
    <property type="project" value="InterPro"/>
</dbReference>
<comment type="similarity">
    <text evidence="2">Belongs to the major facilitator superfamily. EmrB family.</text>
</comment>
<evidence type="ECO:0000313" key="12">
    <source>
        <dbReference type="Proteomes" id="UP000270743"/>
    </source>
</evidence>
<feature type="compositionally biased region" description="Basic and acidic residues" evidence="8">
    <location>
        <begin position="590"/>
        <end position="599"/>
    </location>
</feature>
<dbReference type="NCBIfam" id="TIGR00711">
    <property type="entry name" value="efflux_EmrB"/>
    <property type="match status" value="1"/>
</dbReference>
<dbReference type="RefSeq" id="WP_126153149.1">
    <property type="nucleotide sequence ID" value="NZ_UZWE01000021.1"/>
</dbReference>
<feature type="transmembrane region" description="Helical" evidence="9">
    <location>
        <begin position="274"/>
        <end position="299"/>
    </location>
</feature>
<dbReference type="InterPro" id="IPR036259">
    <property type="entry name" value="MFS_trans_sf"/>
</dbReference>
<keyword evidence="12" id="KW-1185">Reference proteome</keyword>
<feature type="region of interest" description="Disordered" evidence="8">
    <location>
        <begin position="554"/>
        <end position="613"/>
    </location>
</feature>
<evidence type="ECO:0000256" key="3">
    <source>
        <dbReference type="ARBA" id="ARBA00022448"/>
    </source>
</evidence>
<dbReference type="Proteomes" id="UP000270743">
    <property type="component" value="Unassembled WGS sequence"/>
</dbReference>
<keyword evidence="3" id="KW-0813">Transport</keyword>
<feature type="transmembrane region" description="Helical" evidence="9">
    <location>
        <begin position="151"/>
        <end position="169"/>
    </location>
</feature>
<feature type="transmembrane region" description="Helical" evidence="9">
    <location>
        <begin position="61"/>
        <end position="81"/>
    </location>
</feature>
<dbReference type="Pfam" id="PF07690">
    <property type="entry name" value="MFS_1"/>
    <property type="match status" value="1"/>
</dbReference>
<evidence type="ECO:0000313" key="11">
    <source>
        <dbReference type="EMBL" id="VDS07444.1"/>
    </source>
</evidence>
<feature type="transmembrane region" description="Helical" evidence="9">
    <location>
        <begin position="377"/>
        <end position="396"/>
    </location>
</feature>
<dbReference type="OrthoDB" id="9812221at2"/>
<evidence type="ECO:0000256" key="1">
    <source>
        <dbReference type="ARBA" id="ARBA00004651"/>
    </source>
</evidence>
<reference evidence="11 12" key="1">
    <citation type="submission" date="2018-12" db="EMBL/GenBank/DDBJ databases">
        <authorList>
            <person name="Criscuolo A."/>
        </authorList>
    </citation>
    <scope>NUCLEOTIDE SEQUENCE [LARGE SCALE GENOMIC DNA]</scope>
    <source>
        <strain evidence="11">ACIP1116241</strain>
    </source>
</reference>
<keyword evidence="4" id="KW-1003">Cell membrane</keyword>
<evidence type="ECO:0000256" key="9">
    <source>
        <dbReference type="SAM" id="Phobius"/>
    </source>
</evidence>
<dbReference type="InterPro" id="IPR011701">
    <property type="entry name" value="MFS"/>
</dbReference>
<feature type="transmembrane region" description="Helical" evidence="9">
    <location>
        <begin position="175"/>
        <end position="197"/>
    </location>
</feature>
<comment type="subcellular location">
    <subcellularLocation>
        <location evidence="1">Cell membrane</location>
        <topology evidence="1">Multi-pass membrane protein</topology>
    </subcellularLocation>
</comment>
<keyword evidence="5 9" id="KW-0812">Transmembrane</keyword>
<feature type="transmembrane region" description="Helical" evidence="9">
    <location>
        <begin position="209"/>
        <end position="229"/>
    </location>
</feature>
<evidence type="ECO:0000256" key="5">
    <source>
        <dbReference type="ARBA" id="ARBA00022692"/>
    </source>
</evidence>
<dbReference type="SUPFAM" id="SSF103473">
    <property type="entry name" value="MFS general substrate transporter"/>
    <property type="match status" value="1"/>
</dbReference>
<dbReference type="CDD" id="cd17503">
    <property type="entry name" value="MFS_LmrB_MDR_like"/>
    <property type="match status" value="1"/>
</dbReference>
<dbReference type="InterPro" id="IPR020846">
    <property type="entry name" value="MFS_dom"/>
</dbReference>
<evidence type="ECO:0000256" key="4">
    <source>
        <dbReference type="ARBA" id="ARBA00022475"/>
    </source>
</evidence>
<dbReference type="PROSITE" id="PS50850">
    <property type="entry name" value="MFS"/>
    <property type="match status" value="1"/>
</dbReference>
<feature type="transmembrane region" description="Helical" evidence="9">
    <location>
        <begin position="344"/>
        <end position="365"/>
    </location>
</feature>